<evidence type="ECO:0000256" key="9">
    <source>
        <dbReference type="SAM" id="Phobius"/>
    </source>
</evidence>
<keyword evidence="2" id="KW-0813">Transport</keyword>
<dbReference type="GO" id="GO:0005886">
    <property type="term" value="C:plasma membrane"/>
    <property type="evidence" value="ECO:0007669"/>
    <property type="project" value="UniProtKB-SubCell"/>
</dbReference>
<dbReference type="OrthoDB" id="501491at2"/>
<evidence type="ECO:0000256" key="2">
    <source>
        <dbReference type="ARBA" id="ARBA00022448"/>
    </source>
</evidence>
<name>A0A0B3SP29_9RHOB</name>
<accession>A0A0B3SP29</accession>
<dbReference type="AlphaFoldDB" id="A0A0B3SP29"/>
<reference evidence="12 13" key="1">
    <citation type="submission" date="2014-10" db="EMBL/GenBank/DDBJ databases">
        <title>Genome sequence of Ponticoccus sp. strain UMTAT08 isolated from clonal culture of toxic dinoflagellate Alexandrium tamiyavanichii.</title>
        <authorList>
            <person name="Gan H.Y."/>
            <person name="Muhd D.-D."/>
            <person name="Mohd Noor M.E."/>
            <person name="Yeong Y.S."/>
            <person name="Usup G."/>
        </authorList>
    </citation>
    <scope>NUCLEOTIDE SEQUENCE [LARGE SCALE GENOMIC DNA]</scope>
    <source>
        <strain evidence="12 13">UMTAT08</strain>
    </source>
</reference>
<dbReference type="PATRIC" id="fig|1515334.3.peg.3228"/>
<dbReference type="SUPFAM" id="SSF90123">
    <property type="entry name" value="ABC transporter transmembrane region"/>
    <property type="match status" value="1"/>
</dbReference>
<sequence length="599" mass="64926">MKALLRDRMQTAEWRRFGRVLGLLRASRGSVFVVVALGLVSSLFEGISLYLFLPILAHLPGQSGAEGTLPALLGWVDDWFPPDWVFTGLLTMAVLGIVLKNAVNYLNVAVFAFVNCRAGHLLRSKLNGQILMASSSHINQTQTGEIANAMISETWRSVEVLGDLFRILVNACALVVLLGVLAIVSWQATLLAMGVGGLFMLVSRVMTDATNRASAEAVASNTDFIGRFWETMEGLPAIRQYDQAAAEGARFDALSRRVEKVYLRMQLIQNVIGPSFEVLVAIFVAVLLSLMFHFGIGGPSVAVFLLILFRAARSLRGVMVGVNKMRQLSYAVEEVGRVGEACADSALPSGDRPFSGLAQGIRLRDVSYRYPGRSELSLDGIDIEIPAGGSVAFVGHSGSGKTTVARLLGREFDPTQGHVEVDGMDLREIDLGTWRRRVAIVPQVTHIFDGTVAENIAYGAQDASEAQIRQVAHQAQCDTFVQALPKGFDTRIGAKGVLLSGGQRQRIAFARALLTRPDVLILDEATNELDTRTETAIMENLRRSQAGKTLVIIAHRLSTVTWCDSIVVLSEGRLVETGAPTELMGRAGGAFAGLIRNQH</sequence>
<evidence type="ECO:0000256" key="3">
    <source>
        <dbReference type="ARBA" id="ARBA00022475"/>
    </source>
</evidence>
<dbReference type="InterPro" id="IPR039421">
    <property type="entry name" value="Type_1_exporter"/>
</dbReference>
<dbReference type="PANTHER" id="PTHR24221">
    <property type="entry name" value="ATP-BINDING CASSETTE SUB-FAMILY B"/>
    <property type="match status" value="1"/>
</dbReference>
<keyword evidence="13" id="KW-1185">Reference proteome</keyword>
<feature type="domain" description="ABC transporter" evidence="10">
    <location>
        <begin position="361"/>
        <end position="596"/>
    </location>
</feature>
<dbReference type="Proteomes" id="UP000030960">
    <property type="component" value="Unassembled WGS sequence"/>
</dbReference>
<feature type="transmembrane region" description="Helical" evidence="9">
    <location>
        <begin position="292"/>
        <end position="309"/>
    </location>
</feature>
<dbReference type="GO" id="GO:0016887">
    <property type="term" value="F:ATP hydrolysis activity"/>
    <property type="evidence" value="ECO:0007669"/>
    <property type="project" value="InterPro"/>
</dbReference>
<evidence type="ECO:0000313" key="13">
    <source>
        <dbReference type="Proteomes" id="UP000030960"/>
    </source>
</evidence>
<dbReference type="InterPro" id="IPR036640">
    <property type="entry name" value="ABC1_TM_sf"/>
</dbReference>
<dbReference type="SMART" id="SM00382">
    <property type="entry name" value="AAA"/>
    <property type="match status" value="1"/>
</dbReference>
<evidence type="ECO:0000256" key="7">
    <source>
        <dbReference type="ARBA" id="ARBA00022989"/>
    </source>
</evidence>
<evidence type="ECO:0000256" key="4">
    <source>
        <dbReference type="ARBA" id="ARBA00022692"/>
    </source>
</evidence>
<dbReference type="FunFam" id="3.40.50.300:FF:000299">
    <property type="entry name" value="ABC transporter ATP-binding protein/permease"/>
    <property type="match status" value="1"/>
</dbReference>
<dbReference type="InterPro" id="IPR003593">
    <property type="entry name" value="AAA+_ATPase"/>
</dbReference>
<feature type="transmembrane region" description="Helical" evidence="9">
    <location>
        <begin position="164"/>
        <end position="184"/>
    </location>
</feature>
<dbReference type="InterPro" id="IPR017871">
    <property type="entry name" value="ABC_transporter-like_CS"/>
</dbReference>
<dbReference type="PROSITE" id="PS00211">
    <property type="entry name" value="ABC_TRANSPORTER_1"/>
    <property type="match status" value="1"/>
</dbReference>
<evidence type="ECO:0000259" key="10">
    <source>
        <dbReference type="PROSITE" id="PS50893"/>
    </source>
</evidence>
<keyword evidence="3" id="KW-1003">Cell membrane</keyword>
<dbReference type="RefSeq" id="WP_043143390.1">
    <property type="nucleotide sequence ID" value="NZ_JSUQ01000012.1"/>
</dbReference>
<evidence type="ECO:0000313" key="12">
    <source>
        <dbReference type="EMBL" id="KHQ52194.1"/>
    </source>
</evidence>
<dbReference type="Pfam" id="PF00005">
    <property type="entry name" value="ABC_tran"/>
    <property type="match status" value="1"/>
</dbReference>
<dbReference type="PROSITE" id="PS50893">
    <property type="entry name" value="ABC_TRANSPORTER_2"/>
    <property type="match status" value="1"/>
</dbReference>
<keyword evidence="8 9" id="KW-0472">Membrane</keyword>
<dbReference type="GO" id="GO:0140359">
    <property type="term" value="F:ABC-type transporter activity"/>
    <property type="evidence" value="ECO:0007669"/>
    <property type="project" value="InterPro"/>
</dbReference>
<feature type="transmembrane region" description="Helical" evidence="9">
    <location>
        <begin position="190"/>
        <end position="207"/>
    </location>
</feature>
<gene>
    <name evidence="12" type="ORF">OA50_03211</name>
</gene>
<evidence type="ECO:0000256" key="6">
    <source>
        <dbReference type="ARBA" id="ARBA00022840"/>
    </source>
</evidence>
<organism evidence="12 13">
    <name type="scientific">Mameliella alba</name>
    <dbReference type="NCBI Taxonomy" id="561184"/>
    <lineage>
        <taxon>Bacteria</taxon>
        <taxon>Pseudomonadati</taxon>
        <taxon>Pseudomonadota</taxon>
        <taxon>Alphaproteobacteria</taxon>
        <taxon>Rhodobacterales</taxon>
        <taxon>Roseobacteraceae</taxon>
        <taxon>Mameliella</taxon>
    </lineage>
</organism>
<dbReference type="EMBL" id="JSUQ01000012">
    <property type="protein sequence ID" value="KHQ52194.1"/>
    <property type="molecule type" value="Genomic_DNA"/>
</dbReference>
<keyword evidence="5" id="KW-0547">Nucleotide-binding</keyword>
<evidence type="ECO:0000256" key="5">
    <source>
        <dbReference type="ARBA" id="ARBA00022741"/>
    </source>
</evidence>
<evidence type="ECO:0000256" key="1">
    <source>
        <dbReference type="ARBA" id="ARBA00004651"/>
    </source>
</evidence>
<dbReference type="Pfam" id="PF00664">
    <property type="entry name" value="ABC_membrane"/>
    <property type="match status" value="1"/>
</dbReference>
<comment type="caution">
    <text evidence="12">The sequence shown here is derived from an EMBL/GenBank/DDBJ whole genome shotgun (WGS) entry which is preliminary data.</text>
</comment>
<dbReference type="Gene3D" id="3.40.50.300">
    <property type="entry name" value="P-loop containing nucleotide triphosphate hydrolases"/>
    <property type="match status" value="1"/>
</dbReference>
<dbReference type="PROSITE" id="PS50929">
    <property type="entry name" value="ABC_TM1F"/>
    <property type="match status" value="1"/>
</dbReference>
<proteinExistence type="predicted"/>
<evidence type="ECO:0000259" key="11">
    <source>
        <dbReference type="PROSITE" id="PS50929"/>
    </source>
</evidence>
<feature type="transmembrane region" description="Helical" evidence="9">
    <location>
        <begin position="267"/>
        <end position="286"/>
    </location>
</feature>
<keyword evidence="6" id="KW-0067">ATP-binding</keyword>
<feature type="transmembrane region" description="Helical" evidence="9">
    <location>
        <begin position="31"/>
        <end position="53"/>
    </location>
</feature>
<dbReference type="GO" id="GO:0005524">
    <property type="term" value="F:ATP binding"/>
    <property type="evidence" value="ECO:0007669"/>
    <property type="project" value="UniProtKB-KW"/>
</dbReference>
<keyword evidence="4 9" id="KW-0812">Transmembrane</keyword>
<dbReference type="SUPFAM" id="SSF52540">
    <property type="entry name" value="P-loop containing nucleoside triphosphate hydrolases"/>
    <property type="match status" value="1"/>
</dbReference>
<keyword evidence="7 9" id="KW-1133">Transmembrane helix</keyword>
<dbReference type="InterPro" id="IPR003439">
    <property type="entry name" value="ABC_transporter-like_ATP-bd"/>
</dbReference>
<dbReference type="Gene3D" id="1.20.1560.10">
    <property type="entry name" value="ABC transporter type 1, transmembrane domain"/>
    <property type="match status" value="1"/>
</dbReference>
<comment type="subcellular location">
    <subcellularLocation>
        <location evidence="1">Cell membrane</location>
        <topology evidence="1">Multi-pass membrane protein</topology>
    </subcellularLocation>
</comment>
<feature type="domain" description="ABC transmembrane type-1" evidence="11">
    <location>
        <begin position="32"/>
        <end position="327"/>
    </location>
</feature>
<evidence type="ECO:0000256" key="8">
    <source>
        <dbReference type="ARBA" id="ARBA00023136"/>
    </source>
</evidence>
<protein>
    <submittedName>
        <fullName evidence="12">ABC transporter, nucleotide binding/ATPase protein</fullName>
    </submittedName>
</protein>
<dbReference type="GO" id="GO:0034040">
    <property type="term" value="F:ATPase-coupled lipid transmembrane transporter activity"/>
    <property type="evidence" value="ECO:0007669"/>
    <property type="project" value="TreeGrafter"/>
</dbReference>
<dbReference type="PANTHER" id="PTHR24221:SF654">
    <property type="entry name" value="ATP-BINDING CASSETTE SUB-FAMILY B MEMBER 6"/>
    <property type="match status" value="1"/>
</dbReference>
<dbReference type="InterPro" id="IPR027417">
    <property type="entry name" value="P-loop_NTPase"/>
</dbReference>
<dbReference type="STRING" id="561184.SAMN05216376_102181"/>
<dbReference type="InterPro" id="IPR011527">
    <property type="entry name" value="ABC1_TM_dom"/>
</dbReference>
<feature type="transmembrane region" description="Helical" evidence="9">
    <location>
        <begin position="84"/>
        <end position="114"/>
    </location>
</feature>